<dbReference type="PANTHER" id="PTHR46562:SF1">
    <property type="entry name" value="SERINE_THREONINE-PROTEIN KINASE ULK4"/>
    <property type="match status" value="1"/>
</dbReference>
<evidence type="ECO:0000313" key="2">
    <source>
        <dbReference type="EMBL" id="KAG9393013.1"/>
    </source>
</evidence>
<dbReference type="SUPFAM" id="SSF48371">
    <property type="entry name" value="ARM repeat"/>
    <property type="match status" value="1"/>
</dbReference>
<keyword evidence="2" id="KW-0418">Kinase</keyword>
<accession>A0A8J6ASK5</accession>
<evidence type="ECO:0000259" key="1">
    <source>
        <dbReference type="PROSITE" id="PS50011"/>
    </source>
</evidence>
<dbReference type="EMBL" id="JAHDYR010000028">
    <property type="protein sequence ID" value="KAG9393013.1"/>
    <property type="molecule type" value="Genomic_DNA"/>
</dbReference>
<dbReference type="OrthoDB" id="24822at2759"/>
<proteinExistence type="predicted"/>
<name>A0A8J6ASK5_9EUKA</name>
<dbReference type="PROSITE" id="PS50011">
    <property type="entry name" value="PROTEIN_KINASE_DOM"/>
    <property type="match status" value="1"/>
</dbReference>
<dbReference type="GO" id="GO:0004672">
    <property type="term" value="F:protein kinase activity"/>
    <property type="evidence" value="ECO:0007669"/>
    <property type="project" value="InterPro"/>
</dbReference>
<dbReference type="AlphaFoldDB" id="A0A8J6ASK5"/>
<dbReference type="InterPro" id="IPR011989">
    <property type="entry name" value="ARM-like"/>
</dbReference>
<dbReference type="SUPFAM" id="SSF56112">
    <property type="entry name" value="Protein kinase-like (PK-like)"/>
    <property type="match status" value="1"/>
</dbReference>
<gene>
    <name evidence="2" type="ORF">J8273_5608</name>
</gene>
<evidence type="ECO:0000313" key="3">
    <source>
        <dbReference type="Proteomes" id="UP000717585"/>
    </source>
</evidence>
<dbReference type="GO" id="GO:0008017">
    <property type="term" value="F:microtubule binding"/>
    <property type="evidence" value="ECO:0007669"/>
    <property type="project" value="InterPro"/>
</dbReference>
<dbReference type="GO" id="GO:0005524">
    <property type="term" value="F:ATP binding"/>
    <property type="evidence" value="ECO:0007669"/>
    <property type="project" value="InterPro"/>
</dbReference>
<keyword evidence="2" id="KW-0808">Transferase</keyword>
<dbReference type="InterPro" id="IPR044591">
    <property type="entry name" value="RUK"/>
</dbReference>
<dbReference type="InterPro" id="IPR011009">
    <property type="entry name" value="Kinase-like_dom_sf"/>
</dbReference>
<sequence>MQEYIVFDEVGRTEKSVVYRARKKFNIEYVAAKSILKEYTDDIRKEARYLHSFQHPNILRFFSWYETEEHIWLVVELCTGGSLEKLLEEDGCLPVESTRLFARDIREALHFCHRKGTIYGPLESRSVLLDGNGNLKLYHFNNAIQVDDVQVRSQQQFEADAKDHVRLLPPELLDREGVPSYETDLWAMGILLYYMAFGRHPFITVSDTPLQAARNTLTCPLDIPAGTDADFKSLLTGLLSRDPRERLAWPALAIHPFFGEPLKLGALPPEPMYQRYRGIAQKFDESDSHAVQHRLSKIAAILSNRKSGSGILPPETPTTETETRMFMSAIPEDDFQAPPDAEPLLRVAEDLKARPIVLTKQIDRYAKISYDHLAADAPTAAELARMSAGDLEAWTGRVITMLDIRDLSDSHKPVLALVLHLLKSVEVASALISSPLPSHLARLLRAHRDPSTRSLVCCVLSLLFRAEARTSSSAHSEVGFALLEALQTATTKNLQGLRRMATAALAEVLFYLGSRTDRQSIPPSMIPTFLDRVDDLDVVVSHYICRAIENIAVWTPHAATATFFTPAVIVAMGRFISTPGDSTAETNRRVAALSAVGRHGLNNPALIHAAAEKLHVLPISGLLAENNPRVQLAALNILNAVFSTGSPPKRIVNLLAGDKVLADSVLKLTEHSHALFRGKALVACGQMIRGMPATSIEPLLTKRACAIYGIAMFDSAVYVGHCAVFLAAQIQLLAEQTFSKILSEIRNDHKMVTINQKIEKARLLSPAFDRADLRPHLSCDSMLQVLAVVLPLSIQVLPNTNTPIISDDALDMVKSLCVAVTAQVTTFDMALAVGQFLPALVFSLCQDPIPATRYHYASCLLMALNTVIADGGNMPVVVKFVKEHMLTVFRPLLYDHSPIPKIGTHLLARCIALDGSVLDELAQHSRLVFTDLLGFCHATHPHLHSDVVLILRIALANRDIRRELLQTREICRLLAALMVDVLKATETDPDPNEARNVSVLEEILAFFSAVLDGVGDNGLRQRSQCILTGQTQILDAFTPLVACLANPSLQLHALHTIALLVRLFGPAHPGTFLDETLMHAMAAALQGVASADRVAMIQWSVATCRALVAATAGTPAPEALVELLRQLDSLHEGDGDNVAASLLRIVAQG</sequence>
<dbReference type="Gene3D" id="1.25.10.10">
    <property type="entry name" value="Leucine-rich Repeat Variant"/>
    <property type="match status" value="1"/>
</dbReference>
<dbReference type="Pfam" id="PF00069">
    <property type="entry name" value="Pkinase"/>
    <property type="match status" value="1"/>
</dbReference>
<dbReference type="InterPro" id="IPR016024">
    <property type="entry name" value="ARM-type_fold"/>
</dbReference>
<feature type="domain" description="Protein kinase" evidence="1">
    <location>
        <begin position="4"/>
        <end position="258"/>
    </location>
</feature>
<organism evidence="2 3">
    <name type="scientific">Carpediemonas membranifera</name>
    <dbReference type="NCBI Taxonomy" id="201153"/>
    <lineage>
        <taxon>Eukaryota</taxon>
        <taxon>Metamonada</taxon>
        <taxon>Carpediemonas-like organisms</taxon>
        <taxon>Carpediemonas</taxon>
    </lineage>
</organism>
<protein>
    <submittedName>
        <fullName evidence="2">Protein kinase domain</fullName>
    </submittedName>
</protein>
<dbReference type="Gene3D" id="1.10.510.10">
    <property type="entry name" value="Transferase(Phosphotransferase) domain 1"/>
    <property type="match status" value="1"/>
</dbReference>
<reference evidence="2" key="1">
    <citation type="submission" date="2021-05" db="EMBL/GenBank/DDBJ databases">
        <title>A free-living protist that lacks canonical eukaryotic 1 DNA replication and segregation systems.</title>
        <authorList>
            <person name="Salas-Leiva D.E."/>
            <person name="Tromer E.C."/>
            <person name="Curtis B.A."/>
            <person name="Jerlstrom-Hultqvist J."/>
            <person name="Kolisko M."/>
            <person name="Yi Z."/>
            <person name="Salas-Leiva J.S."/>
            <person name="Gallot-Lavallee L."/>
            <person name="Kops G.J.P.L."/>
            <person name="Archibald J.M."/>
            <person name="Simpson A.G.B."/>
            <person name="Roger A.J."/>
        </authorList>
    </citation>
    <scope>NUCLEOTIDE SEQUENCE</scope>
    <source>
        <strain evidence="2">BICM</strain>
    </source>
</reference>
<dbReference type="PANTHER" id="PTHR46562">
    <property type="entry name" value="SERINE/THREONINE-KINASE ULK4-LIKE PROTEIN-RELATED"/>
    <property type="match status" value="1"/>
</dbReference>
<comment type="caution">
    <text evidence="2">The sequence shown here is derived from an EMBL/GenBank/DDBJ whole genome shotgun (WGS) entry which is preliminary data.</text>
</comment>
<keyword evidence="3" id="KW-1185">Reference proteome</keyword>
<dbReference type="InterPro" id="IPR000719">
    <property type="entry name" value="Prot_kinase_dom"/>
</dbReference>
<dbReference type="Proteomes" id="UP000717585">
    <property type="component" value="Unassembled WGS sequence"/>
</dbReference>